<evidence type="ECO:0000256" key="9">
    <source>
        <dbReference type="ARBA" id="ARBA00030549"/>
    </source>
</evidence>
<name>A0A918NG93_9PROT</name>
<dbReference type="GO" id="GO:0033499">
    <property type="term" value="P:galactose catabolic process via UDP-galactose, Leloir pathway"/>
    <property type="evidence" value="ECO:0007669"/>
    <property type="project" value="TreeGrafter"/>
</dbReference>
<evidence type="ECO:0000259" key="11">
    <source>
        <dbReference type="Pfam" id="PF01087"/>
    </source>
</evidence>
<comment type="pathway">
    <text evidence="2">Carbohydrate metabolism; galactose metabolism.</text>
</comment>
<evidence type="ECO:0000256" key="3">
    <source>
        <dbReference type="ARBA" id="ARBA00012384"/>
    </source>
</evidence>
<evidence type="ECO:0000256" key="1">
    <source>
        <dbReference type="ARBA" id="ARBA00001107"/>
    </source>
</evidence>
<dbReference type="Proteomes" id="UP000600865">
    <property type="component" value="Unassembled WGS sequence"/>
</dbReference>
<dbReference type="Pfam" id="PF01087">
    <property type="entry name" value="GalP_UDP_transf"/>
    <property type="match status" value="1"/>
</dbReference>
<dbReference type="InterPro" id="IPR001937">
    <property type="entry name" value="GalP_UDPtransf1"/>
</dbReference>
<dbReference type="AlphaFoldDB" id="A0A918NG93"/>
<sequence length="360" mass="40744">MTVKTPNSRYAADGEAVYRRRFVKKDGRDLFLYGYQPHTLPPLDEDVGAVAKGGELRFHPLRNEWNIYAPHRQNRTFKPSAANNPLAPSALGWAPTEIPFTDFELAVFENKFTSLHSEAPQPSEIDSVQLRRAGGRCEVIVYGPEDFGNLYSMGQEKRRLLLAAWNDRYTELYDQGAEFVLPFENRGDEVGVTLHHPHGQIYAFPFVPRVQQDAMNAFGKGYSLAANLQDFREDYSVAHAGGLTAFCPPFARFPFETWIAPDKCTRGPWDFSSDQLDGFAHLLGDVTRRYDEFFQRPTAYMLSLHAAPRSADDRFHFTAQFYPLLRAPGRVKYLASVEQSTGAFTVDVMPEMAAKTLRAL</sequence>
<feature type="domain" description="Galactose-1-phosphate uridyl transferase N-terminal" evidence="11">
    <location>
        <begin position="56"/>
        <end position="208"/>
    </location>
</feature>
<proteinExistence type="predicted"/>
<evidence type="ECO:0000256" key="8">
    <source>
        <dbReference type="ARBA" id="ARBA00023277"/>
    </source>
</evidence>
<dbReference type="EC" id="2.7.7.12" evidence="3"/>
<evidence type="ECO:0000313" key="12">
    <source>
        <dbReference type="EMBL" id="GGX70854.1"/>
    </source>
</evidence>
<dbReference type="RefSeq" id="WP_189585489.1">
    <property type="nucleotide sequence ID" value="NZ_BMYV01000002.1"/>
</dbReference>
<dbReference type="PIRSF" id="PIRSF000808">
    <property type="entry name" value="GalT"/>
    <property type="match status" value="1"/>
</dbReference>
<reference evidence="12 13" key="1">
    <citation type="journal article" date="2014" name="Int. J. Syst. Evol. Microbiol.">
        <title>Complete genome sequence of Corynebacterium casei LMG S-19264T (=DSM 44701T), isolated from a smear-ripened cheese.</title>
        <authorList>
            <consortium name="US DOE Joint Genome Institute (JGI-PGF)"/>
            <person name="Walter F."/>
            <person name="Albersmeier A."/>
            <person name="Kalinowski J."/>
            <person name="Ruckert C."/>
        </authorList>
    </citation>
    <scope>NUCLEOTIDE SEQUENCE [LARGE SCALE GENOMIC DNA]</scope>
    <source>
        <strain evidence="12 13">KCTC 23968</strain>
    </source>
</reference>
<protein>
    <recommendedName>
        <fullName evidence="4">Galactose-1-phosphate uridylyltransferase</fullName>
        <ecNumber evidence="3">2.7.7.12</ecNumber>
    </recommendedName>
    <alternativeName>
        <fullName evidence="9">UDP-glucose--hexose-1-phosphate uridylyltransferase</fullName>
    </alternativeName>
</protein>
<gene>
    <name evidence="12" type="ORF">GCM10011309_21260</name>
</gene>
<dbReference type="InterPro" id="IPR036265">
    <property type="entry name" value="HIT-like_sf"/>
</dbReference>
<keyword evidence="13" id="KW-1185">Reference proteome</keyword>
<comment type="catalytic activity">
    <reaction evidence="1">
        <text>alpha-D-galactose 1-phosphate + UDP-alpha-D-glucose = alpha-D-glucose 1-phosphate + UDP-alpha-D-galactose</text>
        <dbReference type="Rhea" id="RHEA:13989"/>
        <dbReference type="ChEBI" id="CHEBI:58336"/>
        <dbReference type="ChEBI" id="CHEBI:58601"/>
        <dbReference type="ChEBI" id="CHEBI:58885"/>
        <dbReference type="ChEBI" id="CHEBI:66914"/>
        <dbReference type="EC" id="2.7.7.12"/>
    </reaction>
</comment>
<keyword evidence="7" id="KW-0299">Galactose metabolism</keyword>
<dbReference type="InterPro" id="IPR005849">
    <property type="entry name" value="GalP_Utransf_N"/>
</dbReference>
<dbReference type="SUPFAM" id="SSF54197">
    <property type="entry name" value="HIT-like"/>
    <property type="match status" value="2"/>
</dbReference>
<keyword evidence="6 12" id="KW-0548">Nucleotidyltransferase</keyword>
<dbReference type="PROSITE" id="PS00117">
    <property type="entry name" value="GAL_P_UDP_TRANSF_I"/>
    <property type="match status" value="1"/>
</dbReference>
<dbReference type="GO" id="GO:0005737">
    <property type="term" value="C:cytoplasm"/>
    <property type="evidence" value="ECO:0007669"/>
    <property type="project" value="TreeGrafter"/>
</dbReference>
<dbReference type="GO" id="GO:0008270">
    <property type="term" value="F:zinc ion binding"/>
    <property type="evidence" value="ECO:0007669"/>
    <property type="project" value="InterPro"/>
</dbReference>
<organism evidence="12 13">
    <name type="scientific">Litorimonas cladophorae</name>
    <dbReference type="NCBI Taxonomy" id="1220491"/>
    <lineage>
        <taxon>Bacteria</taxon>
        <taxon>Pseudomonadati</taxon>
        <taxon>Pseudomonadota</taxon>
        <taxon>Alphaproteobacteria</taxon>
        <taxon>Maricaulales</taxon>
        <taxon>Robiginitomaculaceae</taxon>
    </lineage>
</organism>
<dbReference type="PANTHER" id="PTHR11943:SF1">
    <property type="entry name" value="GALACTOSE-1-PHOSPHATE URIDYLYLTRANSFERASE"/>
    <property type="match status" value="1"/>
</dbReference>
<dbReference type="PANTHER" id="PTHR11943">
    <property type="entry name" value="GALACTOSE-1-PHOSPHATE URIDYLYLTRANSFERASE"/>
    <property type="match status" value="1"/>
</dbReference>
<evidence type="ECO:0000256" key="6">
    <source>
        <dbReference type="ARBA" id="ARBA00022695"/>
    </source>
</evidence>
<feature type="active site" description="Tele-UMP-histidine intermediate" evidence="10">
    <location>
        <position position="198"/>
    </location>
</feature>
<keyword evidence="5" id="KW-0808">Transferase</keyword>
<evidence type="ECO:0000256" key="5">
    <source>
        <dbReference type="ARBA" id="ARBA00022679"/>
    </source>
</evidence>
<evidence type="ECO:0000313" key="13">
    <source>
        <dbReference type="Proteomes" id="UP000600865"/>
    </source>
</evidence>
<evidence type="ECO:0000256" key="10">
    <source>
        <dbReference type="PIRSR" id="PIRSR000808-1"/>
    </source>
</evidence>
<dbReference type="EMBL" id="BMYV01000002">
    <property type="protein sequence ID" value="GGX70854.1"/>
    <property type="molecule type" value="Genomic_DNA"/>
</dbReference>
<evidence type="ECO:0000256" key="7">
    <source>
        <dbReference type="ARBA" id="ARBA00023144"/>
    </source>
</evidence>
<keyword evidence="8" id="KW-0119">Carbohydrate metabolism</keyword>
<dbReference type="Gene3D" id="3.30.428.10">
    <property type="entry name" value="HIT-like"/>
    <property type="match status" value="2"/>
</dbReference>
<evidence type="ECO:0000256" key="4">
    <source>
        <dbReference type="ARBA" id="ARBA00016340"/>
    </source>
</evidence>
<accession>A0A918NG93</accession>
<comment type="caution">
    <text evidence="12">The sequence shown here is derived from an EMBL/GenBank/DDBJ whole genome shotgun (WGS) entry which is preliminary data.</text>
</comment>
<evidence type="ECO:0000256" key="2">
    <source>
        <dbReference type="ARBA" id="ARBA00004947"/>
    </source>
</evidence>
<dbReference type="GO" id="GO:0008108">
    <property type="term" value="F:UDP-glucose:hexose-1-phosphate uridylyltransferase activity"/>
    <property type="evidence" value="ECO:0007669"/>
    <property type="project" value="UniProtKB-EC"/>
</dbReference>
<dbReference type="InterPro" id="IPR019779">
    <property type="entry name" value="GalP_UDPtransf1_His-AS"/>
</dbReference>